<proteinExistence type="predicted"/>
<dbReference type="GO" id="GO:0004703">
    <property type="term" value="F:G protein-coupled receptor kinase activity"/>
    <property type="evidence" value="ECO:0007669"/>
    <property type="project" value="TreeGrafter"/>
</dbReference>
<reference evidence="6 7" key="1">
    <citation type="journal article" date="2019" name="Commun. Biol.">
        <title>The bagworm genome reveals a unique fibroin gene that provides high tensile strength.</title>
        <authorList>
            <person name="Kono N."/>
            <person name="Nakamura H."/>
            <person name="Ohtoshi R."/>
            <person name="Tomita M."/>
            <person name="Numata K."/>
            <person name="Arakawa K."/>
        </authorList>
    </citation>
    <scope>NUCLEOTIDE SEQUENCE [LARGE SCALE GENOMIC DNA]</scope>
</reference>
<dbReference type="GO" id="GO:0005524">
    <property type="term" value="F:ATP binding"/>
    <property type="evidence" value="ECO:0007669"/>
    <property type="project" value="UniProtKB-KW"/>
</dbReference>
<dbReference type="GO" id="GO:0007186">
    <property type="term" value="P:G protein-coupled receptor signaling pathway"/>
    <property type="evidence" value="ECO:0007669"/>
    <property type="project" value="TreeGrafter"/>
</dbReference>
<gene>
    <name evidence="6" type="primary">GRK2</name>
    <name evidence="6" type="ORF">EVAR_101335_1</name>
</gene>
<keyword evidence="7" id="KW-1185">Reference proteome</keyword>
<keyword evidence="5" id="KW-0067">ATP-binding</keyword>
<sequence length="152" mass="17440">MKQREEMLALNERSMLQVVSTGHKTKDKHEIDKMTLTMVYMHKYTPPLIPPRGEVNAADAFDIGSFDEEDTKGIKLTDSDQELYKNFNLTISERLELHSESGNNKPELIFMDQIEDISSDFVVYKIEQCIQIRVNDGTRDGRILLTNSVSDV</sequence>
<evidence type="ECO:0000256" key="4">
    <source>
        <dbReference type="ARBA" id="ARBA00022777"/>
    </source>
</evidence>
<dbReference type="PANTHER" id="PTHR24355:SF18">
    <property type="entry name" value="G PROTEIN-COUPLED RECEPTOR KINASE"/>
    <property type="match status" value="1"/>
</dbReference>
<dbReference type="AlphaFoldDB" id="A0A4C1TC19"/>
<evidence type="ECO:0000313" key="6">
    <source>
        <dbReference type="EMBL" id="GBP11655.1"/>
    </source>
</evidence>
<keyword evidence="1" id="KW-0723">Serine/threonine-protein kinase</keyword>
<comment type="caution">
    <text evidence="6">The sequence shown here is derived from an EMBL/GenBank/DDBJ whole genome shotgun (WGS) entry which is preliminary data.</text>
</comment>
<evidence type="ECO:0000256" key="3">
    <source>
        <dbReference type="ARBA" id="ARBA00022741"/>
    </source>
</evidence>
<keyword evidence="2" id="KW-0808">Transferase</keyword>
<evidence type="ECO:0000256" key="2">
    <source>
        <dbReference type="ARBA" id="ARBA00022679"/>
    </source>
</evidence>
<evidence type="ECO:0000256" key="1">
    <source>
        <dbReference type="ARBA" id="ARBA00022527"/>
    </source>
</evidence>
<name>A0A4C1TC19_EUMVA</name>
<dbReference type="GO" id="GO:0001664">
    <property type="term" value="F:G protein-coupled receptor binding"/>
    <property type="evidence" value="ECO:0007669"/>
    <property type="project" value="TreeGrafter"/>
</dbReference>
<evidence type="ECO:0000256" key="5">
    <source>
        <dbReference type="ARBA" id="ARBA00022840"/>
    </source>
</evidence>
<keyword evidence="4 6" id="KW-0418">Kinase</keyword>
<dbReference type="Proteomes" id="UP000299102">
    <property type="component" value="Unassembled WGS sequence"/>
</dbReference>
<accession>A0A4C1TC19</accession>
<dbReference type="PANTHER" id="PTHR24355">
    <property type="entry name" value="G PROTEIN-COUPLED RECEPTOR KINASE/RIBOSOMAL PROTEIN S6 KINASE"/>
    <property type="match status" value="1"/>
</dbReference>
<evidence type="ECO:0000313" key="7">
    <source>
        <dbReference type="Proteomes" id="UP000299102"/>
    </source>
</evidence>
<organism evidence="6 7">
    <name type="scientific">Eumeta variegata</name>
    <name type="common">Bagworm moth</name>
    <name type="synonym">Eumeta japonica</name>
    <dbReference type="NCBI Taxonomy" id="151549"/>
    <lineage>
        <taxon>Eukaryota</taxon>
        <taxon>Metazoa</taxon>
        <taxon>Ecdysozoa</taxon>
        <taxon>Arthropoda</taxon>
        <taxon>Hexapoda</taxon>
        <taxon>Insecta</taxon>
        <taxon>Pterygota</taxon>
        <taxon>Neoptera</taxon>
        <taxon>Endopterygota</taxon>
        <taxon>Lepidoptera</taxon>
        <taxon>Glossata</taxon>
        <taxon>Ditrysia</taxon>
        <taxon>Tineoidea</taxon>
        <taxon>Psychidae</taxon>
        <taxon>Oiketicinae</taxon>
        <taxon>Eumeta</taxon>
    </lineage>
</organism>
<keyword evidence="3" id="KW-0547">Nucleotide-binding</keyword>
<dbReference type="STRING" id="151549.A0A4C1TC19"/>
<keyword evidence="6" id="KW-0675">Receptor</keyword>
<dbReference type="EMBL" id="BGZK01004928">
    <property type="protein sequence ID" value="GBP11655.1"/>
    <property type="molecule type" value="Genomic_DNA"/>
</dbReference>
<dbReference type="OrthoDB" id="354826at2759"/>
<dbReference type="Gene3D" id="1.10.287.1270">
    <property type="match status" value="1"/>
</dbReference>
<dbReference type="GO" id="GO:0009966">
    <property type="term" value="P:regulation of signal transduction"/>
    <property type="evidence" value="ECO:0007669"/>
    <property type="project" value="TreeGrafter"/>
</dbReference>
<protein>
    <submittedName>
        <fullName evidence="6">Beta-adrenergic receptor kinase 1</fullName>
    </submittedName>
</protein>